<evidence type="ECO:0000256" key="1">
    <source>
        <dbReference type="SAM" id="MobiDB-lite"/>
    </source>
</evidence>
<protein>
    <submittedName>
        <fullName evidence="2">Uncharacterized protein</fullName>
    </submittedName>
</protein>
<organism evidence="2 3">
    <name type="scientific">Streptomyces yokosukanensis</name>
    <dbReference type="NCBI Taxonomy" id="67386"/>
    <lineage>
        <taxon>Bacteria</taxon>
        <taxon>Bacillati</taxon>
        <taxon>Actinomycetota</taxon>
        <taxon>Actinomycetes</taxon>
        <taxon>Kitasatosporales</taxon>
        <taxon>Streptomycetaceae</taxon>
        <taxon>Streptomyces</taxon>
    </lineage>
</organism>
<dbReference type="STRING" id="67386.AQI95_42670"/>
<dbReference type="EMBL" id="LMWN01000102">
    <property type="protein sequence ID" value="KUM96180.1"/>
    <property type="molecule type" value="Genomic_DNA"/>
</dbReference>
<feature type="compositionally biased region" description="Basic and acidic residues" evidence="1">
    <location>
        <begin position="144"/>
        <end position="161"/>
    </location>
</feature>
<proteinExistence type="predicted"/>
<gene>
    <name evidence="2" type="ORF">AQI95_42670</name>
</gene>
<feature type="region of interest" description="Disordered" evidence="1">
    <location>
        <begin position="138"/>
        <end position="161"/>
    </location>
</feature>
<dbReference type="AlphaFoldDB" id="A0A101NMV8"/>
<name>A0A101NMV8_9ACTN</name>
<accession>A0A101NMV8</accession>
<evidence type="ECO:0000313" key="2">
    <source>
        <dbReference type="EMBL" id="KUM96180.1"/>
    </source>
</evidence>
<evidence type="ECO:0000313" key="3">
    <source>
        <dbReference type="Proteomes" id="UP000053127"/>
    </source>
</evidence>
<dbReference type="Proteomes" id="UP000053127">
    <property type="component" value="Unassembled WGS sequence"/>
</dbReference>
<keyword evidence="3" id="KW-1185">Reference proteome</keyword>
<sequence length="161" mass="17480">MTDSAFWITEPTSEVVQGAGAGGNGLIWVGHGSATIATGVNYGPVRVTVDARSQEPSLDLEDWEEVVEVSIHFETDEADLESMGGAIEEEPQEMPLSAAGPGWYRLRVHARGRDEGAEAIDIDIDADPVEEYLIQSWPTPQAPEIRHKTTDTHGAEVRART</sequence>
<reference evidence="2 3" key="1">
    <citation type="submission" date="2015-10" db="EMBL/GenBank/DDBJ databases">
        <title>Draft genome sequence of Streptomyces yokosukanensis DSM 40224, type strain for the species Streptomyces yokosukanensis.</title>
        <authorList>
            <person name="Ruckert C."/>
            <person name="Winkler A."/>
            <person name="Kalinowski J."/>
            <person name="Kampfer P."/>
            <person name="Glaeser S."/>
        </authorList>
    </citation>
    <scope>NUCLEOTIDE SEQUENCE [LARGE SCALE GENOMIC DNA]</scope>
    <source>
        <strain evidence="2 3">DSM 40224</strain>
    </source>
</reference>
<comment type="caution">
    <text evidence="2">The sequence shown here is derived from an EMBL/GenBank/DDBJ whole genome shotgun (WGS) entry which is preliminary data.</text>
</comment>